<feature type="transmembrane region" description="Helical" evidence="2">
    <location>
        <begin position="12"/>
        <end position="32"/>
    </location>
</feature>
<sequence length="773" mass="90573">MNTANKATRVTLLLANVCCRILFFYFFWLASVDGDKSLQNRQYAFINEMWAWEQYPFSSIQAYSSSECPEDWVLLTSFDWPGTKEHQNSKGELVPKQSPETFHYWSTTEYETAFILCGQQIKQNVIQTVTSTETCEDRNMKDCGIDQMYFCIDSDLTCPINSISLEMNDGKIQVITTNKETNNQNMPISLIRIDSYIPCATKNETNAQPEVEYDENLDQQPQSCLELDKEYVEANSITDQLYFQINNAGDIFIDSDGTKTLFYKQYPFWNQQCNGEMFLIAQKQQDTLLSYRQTEYANFVLVIAYLLICNYGIPMIPYIFRCVGPLSFKTLTYLDYLLRLALSCTMTYLSFVNLDYGKQLLDSLDQLWGMQCIKDEEVVIQDQYRLFMVDLQIKLKIKELWILQQQHFHLCYGRSKDHCCGCWGVRKPSNNANVGIGGQRLRRMSKMLLIHQIKVNRYDDHLFIQFYQQMFKFGQEKFTKKSLPKNFADQILNLEMEIELNDQVQIELIQDLISLYMVIILHHPIQEGVEYYESIKDRRHLYFQRKLNALMLKPTFINATNKFEESQKPKDDNQVKRAKFQEQTKRIELDLIYSQTESKEAQVKGIVDSHTNQVMKIESLIKNEIANQSDAFQMRLERRRKSKLTHSLSQPEIDLQSQKSGNSNKKKQIELHEQVGKHSVISFVVQIKQIIHEEDETAATRKDSTLQKNQEKKWEIIHSASIIQENKKRTNSLIQRRRSVFLTTKQMTSIKRSWSCGATKPLEEEPPKKDKKE</sequence>
<feature type="region of interest" description="Disordered" evidence="1">
    <location>
        <begin position="640"/>
        <end position="667"/>
    </location>
</feature>
<gene>
    <name evidence="3" type="ORF">GSPATT00030210001</name>
</gene>
<keyword evidence="4" id="KW-1185">Reference proteome</keyword>
<dbReference type="RefSeq" id="XP_001426974.1">
    <property type="nucleotide sequence ID" value="XM_001426937.1"/>
</dbReference>
<evidence type="ECO:0000256" key="1">
    <source>
        <dbReference type="SAM" id="MobiDB-lite"/>
    </source>
</evidence>
<feature type="transmembrane region" description="Helical" evidence="2">
    <location>
        <begin position="296"/>
        <end position="316"/>
    </location>
</feature>
<organism evidence="3 4">
    <name type="scientific">Paramecium tetraurelia</name>
    <dbReference type="NCBI Taxonomy" id="5888"/>
    <lineage>
        <taxon>Eukaryota</taxon>
        <taxon>Sar</taxon>
        <taxon>Alveolata</taxon>
        <taxon>Ciliophora</taxon>
        <taxon>Intramacronucleata</taxon>
        <taxon>Oligohymenophorea</taxon>
        <taxon>Peniculida</taxon>
        <taxon>Parameciidae</taxon>
        <taxon>Paramecium</taxon>
    </lineage>
</organism>
<keyword evidence="2" id="KW-0472">Membrane</keyword>
<dbReference type="EMBL" id="CT868003">
    <property type="protein sequence ID" value="CAK59576.1"/>
    <property type="molecule type" value="Genomic_DNA"/>
</dbReference>
<dbReference type="OMA" id="KELWILQ"/>
<dbReference type="eggNOG" id="ENOG502T1PH">
    <property type="taxonomic scope" value="Eukaryota"/>
</dbReference>
<evidence type="ECO:0008006" key="5">
    <source>
        <dbReference type="Google" id="ProtNLM"/>
    </source>
</evidence>
<keyword evidence="2" id="KW-0812">Transmembrane</keyword>
<name>A0BM09_PARTE</name>
<evidence type="ECO:0000313" key="4">
    <source>
        <dbReference type="Proteomes" id="UP000000600"/>
    </source>
</evidence>
<protein>
    <recommendedName>
        <fullName evidence="5">Piezo non-specific cation channel R-Ras-binding domain-containing protein</fullName>
    </recommendedName>
</protein>
<keyword evidence="2" id="KW-1133">Transmembrane helix</keyword>
<evidence type="ECO:0000313" key="3">
    <source>
        <dbReference type="EMBL" id="CAK59576.1"/>
    </source>
</evidence>
<feature type="region of interest" description="Disordered" evidence="1">
    <location>
        <begin position="752"/>
        <end position="773"/>
    </location>
</feature>
<dbReference type="Proteomes" id="UP000000600">
    <property type="component" value="Unassembled WGS sequence"/>
</dbReference>
<dbReference type="HOGENOM" id="CLU_361890_0_0_1"/>
<dbReference type="OrthoDB" id="301474at2759"/>
<feature type="compositionally biased region" description="Basic and acidic residues" evidence="1">
    <location>
        <begin position="761"/>
        <end position="773"/>
    </location>
</feature>
<dbReference type="AlphaFoldDB" id="A0BM09"/>
<reference evidence="3 4" key="1">
    <citation type="journal article" date="2006" name="Nature">
        <title>Global trends of whole-genome duplications revealed by the ciliate Paramecium tetraurelia.</title>
        <authorList>
            <consortium name="Genoscope"/>
            <person name="Aury J.-M."/>
            <person name="Jaillon O."/>
            <person name="Duret L."/>
            <person name="Noel B."/>
            <person name="Jubin C."/>
            <person name="Porcel B.M."/>
            <person name="Segurens B."/>
            <person name="Daubin V."/>
            <person name="Anthouard V."/>
            <person name="Aiach N."/>
            <person name="Arnaiz O."/>
            <person name="Billaut A."/>
            <person name="Beisson J."/>
            <person name="Blanc I."/>
            <person name="Bouhouche K."/>
            <person name="Camara F."/>
            <person name="Duharcourt S."/>
            <person name="Guigo R."/>
            <person name="Gogendeau D."/>
            <person name="Katinka M."/>
            <person name="Keller A.-M."/>
            <person name="Kissmehl R."/>
            <person name="Klotz C."/>
            <person name="Koll F."/>
            <person name="Le Moue A."/>
            <person name="Lepere C."/>
            <person name="Malinsky S."/>
            <person name="Nowacki M."/>
            <person name="Nowak J.K."/>
            <person name="Plattner H."/>
            <person name="Poulain J."/>
            <person name="Ruiz F."/>
            <person name="Serrano V."/>
            <person name="Zagulski M."/>
            <person name="Dessen P."/>
            <person name="Betermier M."/>
            <person name="Weissenbach J."/>
            <person name="Scarpelli C."/>
            <person name="Schachter V."/>
            <person name="Sperling L."/>
            <person name="Meyer E."/>
            <person name="Cohen J."/>
            <person name="Wincker P."/>
        </authorList>
    </citation>
    <scope>NUCLEOTIDE SEQUENCE [LARGE SCALE GENOMIC DNA]</scope>
    <source>
        <strain evidence="3 4">Stock d4-2</strain>
    </source>
</reference>
<evidence type="ECO:0000256" key="2">
    <source>
        <dbReference type="SAM" id="Phobius"/>
    </source>
</evidence>
<proteinExistence type="predicted"/>
<dbReference type="GeneID" id="5012758"/>
<dbReference type="InParanoid" id="A0BM09"/>
<accession>A0BM09</accession>
<dbReference type="KEGG" id="ptm:GSPATT00030210001"/>